<evidence type="ECO:0000256" key="7">
    <source>
        <dbReference type="ARBA" id="ARBA00023136"/>
    </source>
</evidence>
<keyword evidence="5 8" id="KW-0812">Transmembrane</keyword>
<feature type="transmembrane region" description="Helical" evidence="8">
    <location>
        <begin position="310"/>
        <end position="335"/>
    </location>
</feature>
<feature type="transmembrane region" description="Helical" evidence="8">
    <location>
        <begin position="355"/>
        <end position="375"/>
    </location>
</feature>
<evidence type="ECO:0000256" key="1">
    <source>
        <dbReference type="ARBA" id="ARBA00004429"/>
    </source>
</evidence>
<dbReference type="FunFam" id="1.10.3720.10:FF:000088">
    <property type="entry name" value="Iron(III) ABC transporter, permease protein"/>
    <property type="match status" value="1"/>
</dbReference>
<comment type="subcellular location">
    <subcellularLocation>
        <location evidence="1">Cell inner membrane</location>
        <topology evidence="1">Multi-pass membrane protein</topology>
    </subcellularLocation>
    <subcellularLocation>
        <location evidence="8">Cell membrane</location>
        <topology evidence="8">Multi-pass membrane protein</topology>
    </subcellularLocation>
</comment>
<feature type="transmembrane region" description="Helical" evidence="8">
    <location>
        <begin position="387"/>
        <end position="413"/>
    </location>
</feature>
<dbReference type="AlphaFoldDB" id="A0A074N4B5"/>
<keyword evidence="11" id="KW-1185">Reference proteome</keyword>
<dbReference type="GO" id="GO:0005886">
    <property type="term" value="C:plasma membrane"/>
    <property type="evidence" value="ECO:0007669"/>
    <property type="project" value="UniProtKB-SubCell"/>
</dbReference>
<comment type="similarity">
    <text evidence="8">Belongs to the binding-protein-dependent transport system permease family.</text>
</comment>
<dbReference type="CDD" id="cd06261">
    <property type="entry name" value="TM_PBP2"/>
    <property type="match status" value="1"/>
</dbReference>
<feature type="domain" description="ABC transmembrane type-1" evidence="9">
    <location>
        <begin position="351"/>
        <end position="558"/>
    </location>
</feature>
<dbReference type="GO" id="GO:0055085">
    <property type="term" value="P:transmembrane transport"/>
    <property type="evidence" value="ECO:0007669"/>
    <property type="project" value="InterPro"/>
</dbReference>
<feature type="transmembrane region" description="Helical" evidence="8">
    <location>
        <begin position="165"/>
        <end position="185"/>
    </location>
</feature>
<protein>
    <submittedName>
        <fullName evidence="10">Iron ABC transporter permease</fullName>
    </submittedName>
</protein>
<evidence type="ECO:0000256" key="2">
    <source>
        <dbReference type="ARBA" id="ARBA00022448"/>
    </source>
</evidence>
<keyword evidence="2 8" id="KW-0813">Transport</keyword>
<name>A0A074N4B5_9SPHN</name>
<dbReference type="Gene3D" id="1.10.3720.10">
    <property type="entry name" value="MetI-like"/>
    <property type="match status" value="2"/>
</dbReference>
<feature type="transmembrane region" description="Helical" evidence="8">
    <location>
        <begin position="75"/>
        <end position="100"/>
    </location>
</feature>
<feature type="transmembrane region" description="Helical" evidence="8">
    <location>
        <begin position="261"/>
        <end position="281"/>
    </location>
</feature>
<dbReference type="InterPro" id="IPR035906">
    <property type="entry name" value="MetI-like_sf"/>
</dbReference>
<feature type="transmembrane region" description="Helical" evidence="8">
    <location>
        <begin position="540"/>
        <end position="558"/>
    </location>
</feature>
<keyword evidence="7 8" id="KW-0472">Membrane</keyword>
<dbReference type="Pfam" id="PF00528">
    <property type="entry name" value="BPD_transp_1"/>
    <property type="match status" value="1"/>
</dbReference>
<dbReference type="InterPro" id="IPR000515">
    <property type="entry name" value="MetI-like"/>
</dbReference>
<evidence type="ECO:0000256" key="4">
    <source>
        <dbReference type="ARBA" id="ARBA00022519"/>
    </source>
</evidence>
<gene>
    <name evidence="10" type="ORF">EH32_13650</name>
</gene>
<dbReference type="SUPFAM" id="SSF161098">
    <property type="entry name" value="MetI-like"/>
    <property type="match status" value="2"/>
</dbReference>
<keyword evidence="3" id="KW-1003">Cell membrane</keyword>
<dbReference type="EMBL" id="JMIX01000008">
    <property type="protein sequence ID" value="KEO92832.1"/>
    <property type="molecule type" value="Genomic_DNA"/>
</dbReference>
<evidence type="ECO:0000256" key="5">
    <source>
        <dbReference type="ARBA" id="ARBA00022692"/>
    </source>
</evidence>
<keyword evidence="6 8" id="KW-1133">Transmembrane helix</keyword>
<feature type="transmembrane region" description="Helical" evidence="8">
    <location>
        <begin position="425"/>
        <end position="445"/>
    </location>
</feature>
<organism evidence="10 11">
    <name type="scientific">Erythrobacter litoralis</name>
    <dbReference type="NCBI Taxonomy" id="39960"/>
    <lineage>
        <taxon>Bacteria</taxon>
        <taxon>Pseudomonadati</taxon>
        <taxon>Pseudomonadota</taxon>
        <taxon>Alphaproteobacteria</taxon>
        <taxon>Sphingomonadales</taxon>
        <taxon>Erythrobacteraceae</taxon>
        <taxon>Erythrobacter/Porphyrobacter group</taxon>
        <taxon>Erythrobacter</taxon>
    </lineage>
</organism>
<evidence type="ECO:0000259" key="9">
    <source>
        <dbReference type="PROSITE" id="PS50928"/>
    </source>
</evidence>
<comment type="caution">
    <text evidence="10">The sequence shown here is derived from an EMBL/GenBank/DDBJ whole genome shotgun (WGS) entry which is preliminary data.</text>
</comment>
<dbReference type="Proteomes" id="UP000027866">
    <property type="component" value="Unassembled WGS sequence"/>
</dbReference>
<feature type="transmembrane region" description="Helical" evidence="8">
    <location>
        <begin position="112"/>
        <end position="131"/>
    </location>
</feature>
<feature type="transmembrane region" description="Helical" evidence="8">
    <location>
        <begin position="35"/>
        <end position="55"/>
    </location>
</feature>
<evidence type="ECO:0000313" key="10">
    <source>
        <dbReference type="EMBL" id="KEO92832.1"/>
    </source>
</evidence>
<feature type="domain" description="ABC transmembrane type-1" evidence="9">
    <location>
        <begin position="75"/>
        <end position="280"/>
    </location>
</feature>
<sequence length="564" mass="58508">MQVSRIRRTGGPQASAAERPTVARRALARPRGWDWPALALAALAALPILAILLAAPSGGMDAIVHMAGSVLPRYVVNTAALMALTGMLAGFIGVGCAWLVTAAEFPGRRVLGWALVLPLAVPAYIAAYIYADLLDYAGPVQGALRGAFGEGTGALVPPIRSLPGGAFILAIVLYPYVYLLARAAFAAQSLAQFRAARSLGAAPSRAFWRIALPAARPAIAGGLALVLMETLADFGVAEYFAIPTFSTGIFRSWLAMGDKQAALKLAAIMLLFVIALVALEASTRSGRSESRDGRARGAAPLIELSPGRRILASLACALPVLLGFVLPALHLARLATSEAALGATRDLAAYASDSLWLGLATAFACLAAALLLAFARSRSASPLVGGAIRLATLGYALPGALLAVGLLAPLGAFDVELTRFARDTLGYAPGGLLLTGTSLFLIYALSVRFLTVAYNSVESGMATIPANLDAAARSLGAGPARVLARIHAPLLAPSLGAAAALVFIDTLRELPATLILRPFNLETLATRTYRLASDERLAEASIPALILLAAGILPVILLHRTARR</sequence>
<evidence type="ECO:0000256" key="8">
    <source>
        <dbReference type="RuleBase" id="RU363032"/>
    </source>
</evidence>
<proteinExistence type="inferred from homology"/>
<evidence type="ECO:0000256" key="6">
    <source>
        <dbReference type="ARBA" id="ARBA00022989"/>
    </source>
</evidence>
<dbReference type="PROSITE" id="PS50928">
    <property type="entry name" value="ABC_TM1"/>
    <property type="match status" value="2"/>
</dbReference>
<accession>A0A074N4B5</accession>
<evidence type="ECO:0000313" key="11">
    <source>
        <dbReference type="Proteomes" id="UP000027866"/>
    </source>
</evidence>
<reference evidence="10 11" key="1">
    <citation type="submission" date="2014-04" db="EMBL/GenBank/DDBJ databases">
        <title>A comprehensive comparison of genomes of Erythrobacter spp. Strains.</title>
        <authorList>
            <person name="Zheng Q."/>
        </authorList>
    </citation>
    <scope>NUCLEOTIDE SEQUENCE [LARGE SCALE GENOMIC DNA]</scope>
    <source>
        <strain evidence="10 11">DSM 8509</strain>
    </source>
</reference>
<dbReference type="PANTHER" id="PTHR43357:SF3">
    <property type="entry name" value="FE(3+)-TRANSPORT SYSTEM PERMEASE PROTEIN FBPB 2"/>
    <property type="match status" value="1"/>
</dbReference>
<feature type="transmembrane region" description="Helical" evidence="8">
    <location>
        <begin position="206"/>
        <end position="228"/>
    </location>
</feature>
<keyword evidence="4" id="KW-0997">Cell inner membrane</keyword>
<evidence type="ECO:0000256" key="3">
    <source>
        <dbReference type="ARBA" id="ARBA00022475"/>
    </source>
</evidence>
<dbReference type="PANTHER" id="PTHR43357">
    <property type="entry name" value="INNER MEMBRANE ABC TRANSPORTER PERMEASE PROTEIN YDCV"/>
    <property type="match status" value="1"/>
</dbReference>